<proteinExistence type="predicted"/>
<name>A0ABD1XTE3_9MARC</name>
<dbReference type="AlphaFoldDB" id="A0ABD1XTE3"/>
<evidence type="ECO:0000313" key="2">
    <source>
        <dbReference type="Proteomes" id="UP001605036"/>
    </source>
</evidence>
<dbReference type="Proteomes" id="UP001605036">
    <property type="component" value="Unassembled WGS sequence"/>
</dbReference>
<reference evidence="1 2" key="1">
    <citation type="submission" date="2024-09" db="EMBL/GenBank/DDBJ databases">
        <title>Chromosome-scale assembly of Riccia fluitans.</title>
        <authorList>
            <person name="Paukszto L."/>
            <person name="Sawicki J."/>
            <person name="Karawczyk K."/>
            <person name="Piernik-Szablinska J."/>
            <person name="Szczecinska M."/>
            <person name="Mazdziarz M."/>
        </authorList>
    </citation>
    <scope>NUCLEOTIDE SEQUENCE [LARGE SCALE GENOMIC DNA]</scope>
    <source>
        <strain evidence="1">Rf_01</strain>
        <tissue evidence="1">Aerial parts of the thallus</tissue>
    </source>
</reference>
<dbReference type="EMBL" id="JBHFFA010000007">
    <property type="protein sequence ID" value="KAL2612230.1"/>
    <property type="molecule type" value="Genomic_DNA"/>
</dbReference>
<sequence>MCSMADLGTGTIPICSQEACKRSLEFKARMECKDTPAPEQFEIVGEDGMSLKRKVDFLERFRPLDSPQINLTKGKGKTMMRYKRQNLKRQEAPSRAEFCRILPFT</sequence>
<comment type="caution">
    <text evidence="1">The sequence shown here is derived from an EMBL/GenBank/DDBJ whole genome shotgun (WGS) entry which is preliminary data.</text>
</comment>
<protein>
    <submittedName>
        <fullName evidence="1">Uncharacterized protein</fullName>
    </submittedName>
</protein>
<keyword evidence="2" id="KW-1185">Reference proteome</keyword>
<evidence type="ECO:0000313" key="1">
    <source>
        <dbReference type="EMBL" id="KAL2612230.1"/>
    </source>
</evidence>
<organism evidence="1 2">
    <name type="scientific">Riccia fluitans</name>
    <dbReference type="NCBI Taxonomy" id="41844"/>
    <lineage>
        <taxon>Eukaryota</taxon>
        <taxon>Viridiplantae</taxon>
        <taxon>Streptophyta</taxon>
        <taxon>Embryophyta</taxon>
        <taxon>Marchantiophyta</taxon>
        <taxon>Marchantiopsida</taxon>
        <taxon>Marchantiidae</taxon>
        <taxon>Marchantiales</taxon>
        <taxon>Ricciaceae</taxon>
        <taxon>Riccia</taxon>
    </lineage>
</organism>
<gene>
    <name evidence="1" type="ORF">R1flu_023922</name>
</gene>
<accession>A0ABD1XTE3</accession>